<comment type="caution">
    <text evidence="5">The sequence shown here is derived from an EMBL/GenBank/DDBJ whole genome shotgun (WGS) entry which is preliminary data.</text>
</comment>
<dbReference type="SUPFAM" id="SSF54862">
    <property type="entry name" value="4Fe-4S ferredoxins"/>
    <property type="match status" value="1"/>
</dbReference>
<evidence type="ECO:0000256" key="2">
    <source>
        <dbReference type="ARBA" id="ARBA00023004"/>
    </source>
</evidence>
<organism evidence="5 6">
    <name type="scientific">Candidatus Avoscillospira avicola</name>
    <dbReference type="NCBI Taxonomy" id="2840706"/>
    <lineage>
        <taxon>Bacteria</taxon>
        <taxon>Bacillati</taxon>
        <taxon>Bacillota</taxon>
        <taxon>Clostridia</taxon>
        <taxon>Eubacteriales</taxon>
        <taxon>Oscillospiraceae</taxon>
        <taxon>Oscillospiraceae incertae sedis</taxon>
        <taxon>Candidatus Avoscillospira</taxon>
    </lineage>
</organism>
<dbReference type="Pfam" id="PF00037">
    <property type="entry name" value="Fer4"/>
    <property type="match status" value="1"/>
</dbReference>
<dbReference type="InterPro" id="IPR017900">
    <property type="entry name" value="4Fe4S_Fe_S_CS"/>
</dbReference>
<dbReference type="PROSITE" id="PS00198">
    <property type="entry name" value="4FE4S_FER_1"/>
    <property type="match status" value="1"/>
</dbReference>
<dbReference type="Proteomes" id="UP000824239">
    <property type="component" value="Unassembled WGS sequence"/>
</dbReference>
<dbReference type="GO" id="GO:0046872">
    <property type="term" value="F:metal ion binding"/>
    <property type="evidence" value="ECO:0007669"/>
    <property type="project" value="UniProtKB-KW"/>
</dbReference>
<feature type="domain" description="4Fe-4S ferredoxin-type" evidence="4">
    <location>
        <begin position="305"/>
        <end position="333"/>
    </location>
</feature>
<evidence type="ECO:0000256" key="1">
    <source>
        <dbReference type="ARBA" id="ARBA00022723"/>
    </source>
</evidence>
<evidence type="ECO:0000313" key="6">
    <source>
        <dbReference type="Proteomes" id="UP000824239"/>
    </source>
</evidence>
<reference evidence="5" key="1">
    <citation type="submission" date="2020-10" db="EMBL/GenBank/DDBJ databases">
        <authorList>
            <person name="Gilroy R."/>
        </authorList>
    </citation>
    <scope>NUCLEOTIDE SEQUENCE</scope>
    <source>
        <strain evidence="5">ChiBcec15-4380</strain>
    </source>
</reference>
<gene>
    <name evidence="5" type="ORF">IAA53_00185</name>
</gene>
<evidence type="ECO:0000256" key="3">
    <source>
        <dbReference type="ARBA" id="ARBA00023014"/>
    </source>
</evidence>
<dbReference type="InterPro" id="IPR017896">
    <property type="entry name" value="4Fe4S_Fe-S-bd"/>
</dbReference>
<evidence type="ECO:0000313" key="5">
    <source>
        <dbReference type="EMBL" id="HIR49698.1"/>
    </source>
</evidence>
<dbReference type="Gene3D" id="3.30.70.20">
    <property type="match status" value="1"/>
</dbReference>
<keyword evidence="2" id="KW-0408">Iron</keyword>
<accession>A0A9D1AQM1</accession>
<dbReference type="PROSITE" id="PS51379">
    <property type="entry name" value="4FE4S_FER_2"/>
    <property type="match status" value="2"/>
</dbReference>
<reference evidence="5" key="2">
    <citation type="journal article" date="2021" name="PeerJ">
        <title>Extensive microbial diversity within the chicken gut microbiome revealed by metagenomics and culture.</title>
        <authorList>
            <person name="Gilroy R."/>
            <person name="Ravi A."/>
            <person name="Getino M."/>
            <person name="Pursley I."/>
            <person name="Horton D.L."/>
            <person name="Alikhan N.F."/>
            <person name="Baker D."/>
            <person name="Gharbi K."/>
            <person name="Hall N."/>
            <person name="Watson M."/>
            <person name="Adriaenssens E.M."/>
            <person name="Foster-Nyarko E."/>
            <person name="Jarju S."/>
            <person name="Secka A."/>
            <person name="Antonio M."/>
            <person name="Oren A."/>
            <person name="Chaudhuri R.R."/>
            <person name="La Ragione R."/>
            <person name="Hildebrand F."/>
            <person name="Pallen M.J."/>
        </authorList>
    </citation>
    <scope>NUCLEOTIDE SEQUENCE</scope>
    <source>
        <strain evidence="5">ChiBcec15-4380</strain>
    </source>
</reference>
<name>A0A9D1AQM1_9FIRM</name>
<evidence type="ECO:0000259" key="4">
    <source>
        <dbReference type="PROSITE" id="PS51379"/>
    </source>
</evidence>
<sequence length="400" mass="45396">MLSLEKQKQIVQEVLGTPLPEVEPIYLEGAKLYEKTAWNQFITPYLLRELFSPVEMRLVLALPGTAEEVAEKVGMNPIEVGFILDRLYRYGKLLPRKKGQPGYVPSVDVMTIRDHVAGAYLGMRVDWRQDAKMFRLMDAWTKMEDVPQALKDGLGGSFRVIPKYASIKDLPGVMFCENMKEIMESFQEVDKLTIAQCVCKVFHSFSDLGYYDPNHCTSGLHETCENDGHCLAFGNRADYVSQRFGAHYATEEEWQRCLKEIDASTAVLTAPNKRQIDFICTCCDDCCPMAGYEKVGLPIRKPSRFRPAVREERCVGCGLCEGRCVFHAVKLVDGKATIDSTQCMGCGNCVVTCPSKALKMQIVHDVDWVPDLWEEDNNWNIPEENDRNYLKNQKKQTGKE</sequence>
<keyword evidence="1" id="KW-0479">Metal-binding</keyword>
<protein>
    <submittedName>
        <fullName evidence="5">4Fe-4S binding protein</fullName>
    </submittedName>
</protein>
<dbReference type="AlphaFoldDB" id="A0A9D1AQM1"/>
<proteinExistence type="predicted"/>
<keyword evidence="3" id="KW-0411">Iron-sulfur</keyword>
<dbReference type="GO" id="GO:0051536">
    <property type="term" value="F:iron-sulfur cluster binding"/>
    <property type="evidence" value="ECO:0007669"/>
    <property type="project" value="UniProtKB-KW"/>
</dbReference>
<dbReference type="EMBL" id="DVHE01000002">
    <property type="protein sequence ID" value="HIR49698.1"/>
    <property type="molecule type" value="Genomic_DNA"/>
</dbReference>
<feature type="domain" description="4Fe-4S ferredoxin-type" evidence="4">
    <location>
        <begin position="334"/>
        <end position="363"/>
    </location>
</feature>